<dbReference type="RefSeq" id="WP_302915975.1">
    <property type="nucleotide sequence ID" value="NZ_JAUMSQ010000234.1"/>
</dbReference>
<evidence type="ECO:0000256" key="1">
    <source>
        <dbReference type="ARBA" id="ARBA00022450"/>
    </source>
</evidence>
<keyword evidence="1" id="KW-0596">Phosphopantetheine</keyword>
<dbReference type="EMBL" id="JAUMSQ010000234">
    <property type="protein sequence ID" value="MDO3638700.1"/>
    <property type="molecule type" value="Genomic_DNA"/>
</dbReference>
<dbReference type="PANTHER" id="PTHR45527">
    <property type="entry name" value="NONRIBOSOMAL PEPTIDE SYNTHETASE"/>
    <property type="match status" value="1"/>
</dbReference>
<keyword evidence="6" id="KW-1185">Reference proteome</keyword>
<feature type="non-terminal residue" evidence="5">
    <location>
        <position position="1"/>
    </location>
</feature>
<dbReference type="SMART" id="SM00823">
    <property type="entry name" value="PKS_PP"/>
    <property type="match status" value="1"/>
</dbReference>
<feature type="domain" description="Carrier" evidence="4">
    <location>
        <begin position="19"/>
        <end position="93"/>
    </location>
</feature>
<dbReference type="SUPFAM" id="SSF47336">
    <property type="entry name" value="ACP-like"/>
    <property type="match status" value="1"/>
</dbReference>
<dbReference type="PROSITE" id="PS50075">
    <property type="entry name" value="CARRIER"/>
    <property type="match status" value="1"/>
</dbReference>
<dbReference type="InterPro" id="IPR006162">
    <property type="entry name" value="Ppantetheine_attach_site"/>
</dbReference>
<feature type="region of interest" description="Disordered" evidence="3">
    <location>
        <begin position="1"/>
        <end position="20"/>
    </location>
</feature>
<name>A0ABT8UPD7_9MYCO</name>
<dbReference type="PANTHER" id="PTHR45527:SF1">
    <property type="entry name" value="FATTY ACID SYNTHASE"/>
    <property type="match status" value="1"/>
</dbReference>
<protein>
    <submittedName>
        <fullName evidence="5">Phosphopantetheine-binding protein</fullName>
    </submittedName>
</protein>
<evidence type="ECO:0000256" key="3">
    <source>
        <dbReference type="SAM" id="MobiDB-lite"/>
    </source>
</evidence>
<gene>
    <name evidence="5" type="ORF">Q2100_23375</name>
</gene>
<evidence type="ECO:0000313" key="6">
    <source>
        <dbReference type="Proteomes" id="UP001168823"/>
    </source>
</evidence>
<dbReference type="Proteomes" id="UP001168823">
    <property type="component" value="Unassembled WGS sequence"/>
</dbReference>
<dbReference type="InterPro" id="IPR020806">
    <property type="entry name" value="PKS_PP-bd"/>
</dbReference>
<proteinExistence type="predicted"/>
<reference evidence="5" key="1">
    <citation type="submission" date="2023-07" db="EMBL/GenBank/DDBJ databases">
        <title>Mycolicibacterium sp. nov., a novel bacterial species.</title>
        <authorList>
            <person name="Cao Y."/>
        </authorList>
    </citation>
    <scope>NUCLEOTIDE SEQUENCE</scope>
    <source>
        <strain evidence="5">KC 300</strain>
    </source>
</reference>
<evidence type="ECO:0000256" key="2">
    <source>
        <dbReference type="ARBA" id="ARBA00022553"/>
    </source>
</evidence>
<dbReference type="InterPro" id="IPR009081">
    <property type="entry name" value="PP-bd_ACP"/>
</dbReference>
<dbReference type="Gene3D" id="1.10.1200.10">
    <property type="entry name" value="ACP-like"/>
    <property type="match status" value="1"/>
</dbReference>
<evidence type="ECO:0000313" key="5">
    <source>
        <dbReference type="EMBL" id="MDO3638700.1"/>
    </source>
</evidence>
<organism evidence="5 6">
    <name type="scientific">Mycolicibacterium arseniciresistens</name>
    <dbReference type="NCBI Taxonomy" id="3062257"/>
    <lineage>
        <taxon>Bacteria</taxon>
        <taxon>Bacillati</taxon>
        <taxon>Actinomycetota</taxon>
        <taxon>Actinomycetes</taxon>
        <taxon>Mycobacteriales</taxon>
        <taxon>Mycobacteriaceae</taxon>
        <taxon>Mycolicibacterium</taxon>
    </lineage>
</organism>
<comment type="caution">
    <text evidence="5">The sequence shown here is derived from an EMBL/GenBank/DDBJ whole genome shotgun (WGS) entry which is preliminary data.</text>
</comment>
<keyword evidence="2" id="KW-0597">Phosphoprotein</keyword>
<evidence type="ECO:0000259" key="4">
    <source>
        <dbReference type="PROSITE" id="PS50075"/>
    </source>
</evidence>
<accession>A0ABT8UPD7</accession>
<dbReference type="Pfam" id="PF00550">
    <property type="entry name" value="PP-binding"/>
    <property type="match status" value="1"/>
</dbReference>
<dbReference type="PROSITE" id="PS00012">
    <property type="entry name" value="PHOSPHOPANTETHEINE"/>
    <property type="match status" value="1"/>
</dbReference>
<feature type="compositionally biased region" description="Low complexity" evidence="3">
    <location>
        <begin position="1"/>
        <end position="19"/>
    </location>
</feature>
<dbReference type="InterPro" id="IPR036736">
    <property type="entry name" value="ACP-like_sf"/>
</dbReference>
<sequence length="130" mass="13089">AGGVDDAVAAQPAAVAAEPPRTDTEKALASIMAEVLGADEIQRGDDYFALGGDSILAVQLAARARDAGLGLTARMVFEFPAVHELAAAVDAAGESVEGGDVHHEAMSASGLSADELADLTLSWSAGDDAR</sequence>